<dbReference type="Pfam" id="PF04290">
    <property type="entry name" value="DctQ"/>
    <property type="match status" value="1"/>
</dbReference>
<dbReference type="Proteomes" id="UP000231409">
    <property type="component" value="Unassembled WGS sequence"/>
</dbReference>
<evidence type="ECO:0000313" key="9">
    <source>
        <dbReference type="EMBL" id="PHQ14501.1"/>
    </source>
</evidence>
<evidence type="ECO:0000256" key="4">
    <source>
        <dbReference type="ARBA" id="ARBA00022692"/>
    </source>
</evidence>
<organism evidence="9 10">
    <name type="scientific">Marinobacter profundi</name>
    <dbReference type="NCBI Taxonomy" id="2666256"/>
    <lineage>
        <taxon>Bacteria</taxon>
        <taxon>Pseudomonadati</taxon>
        <taxon>Pseudomonadota</taxon>
        <taxon>Gammaproteobacteria</taxon>
        <taxon>Pseudomonadales</taxon>
        <taxon>Marinobacteraceae</taxon>
        <taxon>Marinobacter</taxon>
    </lineage>
</organism>
<evidence type="ECO:0000256" key="1">
    <source>
        <dbReference type="ARBA" id="ARBA00004651"/>
    </source>
</evidence>
<protein>
    <recommendedName>
        <fullName evidence="7">TRAP transporter small permease protein</fullName>
    </recommendedName>
</protein>
<comment type="subunit">
    <text evidence="7">The complex comprises the extracytoplasmic solute receptor protein and the two transmembrane proteins.</text>
</comment>
<evidence type="ECO:0000256" key="3">
    <source>
        <dbReference type="ARBA" id="ARBA00022475"/>
    </source>
</evidence>
<reference evidence="9 10" key="1">
    <citation type="submission" date="2017-09" db="EMBL/GenBank/DDBJ databases">
        <title>The draft genome sequences of Marinobacter sp. PWS21.</title>
        <authorList>
            <person name="Cao J."/>
        </authorList>
    </citation>
    <scope>NUCLEOTIDE SEQUENCE [LARGE SCALE GENOMIC DNA]</scope>
    <source>
        <strain evidence="9 10">PWS21</strain>
    </source>
</reference>
<dbReference type="AlphaFoldDB" id="A0A2G1UJ25"/>
<keyword evidence="6 7" id="KW-0472">Membrane</keyword>
<comment type="function">
    <text evidence="7">Part of the tripartite ATP-independent periplasmic (TRAP) transport system.</text>
</comment>
<keyword evidence="7" id="KW-0997">Cell inner membrane</keyword>
<keyword evidence="4 7" id="KW-0812">Transmembrane</keyword>
<evidence type="ECO:0000256" key="6">
    <source>
        <dbReference type="ARBA" id="ARBA00023136"/>
    </source>
</evidence>
<comment type="subcellular location">
    <subcellularLocation>
        <location evidence="7">Cell inner membrane</location>
        <topology evidence="7">Multi-pass membrane protein</topology>
    </subcellularLocation>
    <subcellularLocation>
        <location evidence="1">Cell membrane</location>
        <topology evidence="1">Multi-pass membrane protein</topology>
    </subcellularLocation>
</comment>
<accession>A0A2G1UJ25</accession>
<keyword evidence="10" id="KW-1185">Reference proteome</keyword>
<name>A0A2G1UJ25_9GAMM</name>
<evidence type="ECO:0000313" key="10">
    <source>
        <dbReference type="Proteomes" id="UP000231409"/>
    </source>
</evidence>
<proteinExistence type="inferred from homology"/>
<dbReference type="GO" id="GO:0022857">
    <property type="term" value="F:transmembrane transporter activity"/>
    <property type="evidence" value="ECO:0007669"/>
    <property type="project" value="UniProtKB-UniRule"/>
</dbReference>
<comment type="similarity">
    <text evidence="7">Belongs to the TRAP transporter small permease family.</text>
</comment>
<dbReference type="GO" id="GO:0005886">
    <property type="term" value="C:plasma membrane"/>
    <property type="evidence" value="ECO:0007669"/>
    <property type="project" value="UniProtKB-SubCell"/>
</dbReference>
<dbReference type="RefSeq" id="WP_099615006.1">
    <property type="nucleotide sequence ID" value="NZ_KZ319372.1"/>
</dbReference>
<evidence type="ECO:0000259" key="8">
    <source>
        <dbReference type="Pfam" id="PF04290"/>
    </source>
</evidence>
<evidence type="ECO:0000256" key="5">
    <source>
        <dbReference type="ARBA" id="ARBA00022989"/>
    </source>
</evidence>
<keyword evidence="5 7" id="KW-1133">Transmembrane helix</keyword>
<keyword evidence="3" id="KW-1003">Cell membrane</keyword>
<dbReference type="EMBL" id="NTFH01000009">
    <property type="protein sequence ID" value="PHQ14501.1"/>
    <property type="molecule type" value="Genomic_DNA"/>
</dbReference>
<keyword evidence="2 7" id="KW-0813">Transport</keyword>
<feature type="transmembrane region" description="Helical" evidence="7">
    <location>
        <begin position="36"/>
        <end position="58"/>
    </location>
</feature>
<evidence type="ECO:0000256" key="2">
    <source>
        <dbReference type="ARBA" id="ARBA00022448"/>
    </source>
</evidence>
<comment type="caution">
    <text evidence="9">The sequence shown here is derived from an EMBL/GenBank/DDBJ whole genome shotgun (WGS) entry which is preliminary data.</text>
</comment>
<feature type="domain" description="Tripartite ATP-independent periplasmic transporters DctQ component" evidence="8">
    <location>
        <begin position="48"/>
        <end position="176"/>
    </location>
</feature>
<feature type="transmembrane region" description="Helical" evidence="7">
    <location>
        <begin position="111"/>
        <end position="134"/>
    </location>
</feature>
<evidence type="ECO:0000256" key="7">
    <source>
        <dbReference type="RuleBase" id="RU369079"/>
    </source>
</evidence>
<feature type="transmembrane region" description="Helical" evidence="7">
    <location>
        <begin position="154"/>
        <end position="172"/>
    </location>
</feature>
<dbReference type="InterPro" id="IPR055348">
    <property type="entry name" value="DctQ"/>
</dbReference>
<gene>
    <name evidence="9" type="ORF">CLH61_12075</name>
</gene>
<sequence length="199" mass="21397">MVVTERTERLQSQGSPAVSLRALGCARGSLAWLENVFLLIAVVCILGLCAVIASSVLLRTFSSSGIPDEIVIVGEMMIGALILPLAFVAADRGFISVEIFTQKLGPKFQQALNVLTAVVGLIAVAPITYAAFLSVVDAFESGAYFFGLLELPKWPGHTLFFVGYFLFFIRLIDLAVCDSLEALGVIKCKQPETTHEVAN</sequence>
<feature type="transmembrane region" description="Helical" evidence="7">
    <location>
        <begin position="70"/>
        <end position="90"/>
    </location>
</feature>